<name>A0A1F6P8P9_9BACT</name>
<evidence type="ECO:0000256" key="1">
    <source>
        <dbReference type="SAM" id="Phobius"/>
    </source>
</evidence>
<dbReference type="EMBL" id="MFRA01000005">
    <property type="protein sequence ID" value="OGH92539.1"/>
    <property type="molecule type" value="Genomic_DNA"/>
</dbReference>
<proteinExistence type="predicted"/>
<evidence type="ECO:0000313" key="2">
    <source>
        <dbReference type="EMBL" id="OGH92539.1"/>
    </source>
</evidence>
<keyword evidence="1" id="KW-0812">Transmembrane</keyword>
<keyword evidence="1" id="KW-1133">Transmembrane helix</keyword>
<evidence type="ECO:0000313" key="3">
    <source>
        <dbReference type="Proteomes" id="UP000176634"/>
    </source>
</evidence>
<dbReference type="Proteomes" id="UP000176634">
    <property type="component" value="Unassembled WGS sequence"/>
</dbReference>
<dbReference type="AlphaFoldDB" id="A0A1F6P8P9"/>
<gene>
    <name evidence="2" type="ORF">A2563_02575</name>
</gene>
<dbReference type="STRING" id="1798705.A2563_02575"/>
<organism evidence="2 3">
    <name type="scientific">Candidatus Magasanikbacteria bacterium RIFOXYD1_FULL_40_23</name>
    <dbReference type="NCBI Taxonomy" id="1798705"/>
    <lineage>
        <taxon>Bacteria</taxon>
        <taxon>Candidatus Magasanikiibacteriota</taxon>
    </lineage>
</organism>
<keyword evidence="1" id="KW-0472">Membrane</keyword>
<sequence length="78" mass="9002">MQPRRIPDSVSIRRPLPIKQPVRRYFFITKNLKTAFVKAALYEPRIILSVQHASWWYTLNAGQSLAIFSVLITIFVGA</sequence>
<accession>A0A1F6P8P9</accession>
<feature type="transmembrane region" description="Helical" evidence="1">
    <location>
        <begin position="55"/>
        <end position="76"/>
    </location>
</feature>
<reference evidence="2 3" key="1">
    <citation type="journal article" date="2016" name="Nat. Commun.">
        <title>Thousands of microbial genomes shed light on interconnected biogeochemical processes in an aquifer system.</title>
        <authorList>
            <person name="Anantharaman K."/>
            <person name="Brown C.T."/>
            <person name="Hug L.A."/>
            <person name="Sharon I."/>
            <person name="Castelle C.J."/>
            <person name="Probst A.J."/>
            <person name="Thomas B.C."/>
            <person name="Singh A."/>
            <person name="Wilkins M.J."/>
            <person name="Karaoz U."/>
            <person name="Brodie E.L."/>
            <person name="Williams K.H."/>
            <person name="Hubbard S.S."/>
            <person name="Banfield J.F."/>
        </authorList>
    </citation>
    <scope>NUCLEOTIDE SEQUENCE [LARGE SCALE GENOMIC DNA]</scope>
</reference>
<comment type="caution">
    <text evidence="2">The sequence shown here is derived from an EMBL/GenBank/DDBJ whole genome shotgun (WGS) entry which is preliminary data.</text>
</comment>
<protein>
    <submittedName>
        <fullName evidence="2">Uncharacterized protein</fullName>
    </submittedName>
</protein>